<evidence type="ECO:0000313" key="15">
    <source>
        <dbReference type="Proteomes" id="UP000006882"/>
    </source>
</evidence>
<evidence type="ECO:0000256" key="1">
    <source>
        <dbReference type="ARBA" id="ARBA00004167"/>
    </source>
</evidence>
<dbReference type="Gramene" id="ONI22296">
    <property type="protein sequence ID" value="ONI22296"/>
    <property type="gene ID" value="PRUPE_2G119700"/>
</dbReference>
<organism evidence="14 15">
    <name type="scientific">Prunus persica</name>
    <name type="common">Peach</name>
    <name type="synonym">Amygdalus persica</name>
    <dbReference type="NCBI Taxonomy" id="3760"/>
    <lineage>
        <taxon>Eukaryota</taxon>
        <taxon>Viridiplantae</taxon>
        <taxon>Streptophyta</taxon>
        <taxon>Embryophyta</taxon>
        <taxon>Tracheophyta</taxon>
        <taxon>Spermatophyta</taxon>
        <taxon>Magnoliopsida</taxon>
        <taxon>eudicotyledons</taxon>
        <taxon>Gunneridae</taxon>
        <taxon>Pentapetalae</taxon>
        <taxon>rosids</taxon>
        <taxon>fabids</taxon>
        <taxon>Rosales</taxon>
        <taxon>Rosaceae</taxon>
        <taxon>Amygdaloideae</taxon>
        <taxon>Amygdaleae</taxon>
        <taxon>Prunus</taxon>
    </lineage>
</organism>
<dbReference type="Gene3D" id="1.10.630.10">
    <property type="entry name" value="Cytochrome P450"/>
    <property type="match status" value="1"/>
</dbReference>
<sequence length="516" mass="58403">MAANMIVSVLLGGLVLLLLYLYESLVLKQKRLRSKLEKQGIRGPSPSSIFLGNIPEMKRMVKLEVMKSKDRHLSIAHEWPSKLFPYLLQWRNEYGTNFTYLSGSIQQLAVTDLEMVKEVSLCTSLNLGKPGYVSKDRKALFGQGIIAANGPIWYHQRKIIAPEFYFDRVKGMVELMVDCTTIMLRSWESKIEGEGGIAVFGVDEDLRSLSADIISRTSFGSNYSQGKEIFLKLRTLQKIMYQGHIGVPGARYLATKNNREIWRLEKEIHSMILRVPKQRSAEATYEKDLLQMIIEGAKNYGDTDNLFSGISQDNFIVDNCKSIYFAGHETTAITASWSLMLLAAYPEWQARARAEVLGIYMDRIPDADMLRSMRILNMVIQETLRLYAPSMFVGREALDDIELNGILIPKGTNIQIPIPIMHRLPDIWGPDALDFNPKRFEHGILGACKFPQAYMPFGVGARICLGQHLAMTELKVILSLILSKFCFTLSPVYQHCPTASMVIEPEHGVSLQVRRV</sequence>
<dbReference type="AlphaFoldDB" id="A0A251QEM2"/>
<dbReference type="InterPro" id="IPR002401">
    <property type="entry name" value="Cyt_P450_E_grp-I"/>
</dbReference>
<evidence type="ECO:0000256" key="9">
    <source>
        <dbReference type="ARBA" id="ARBA00023033"/>
    </source>
</evidence>
<keyword evidence="15" id="KW-1185">Reference proteome</keyword>
<dbReference type="GO" id="GO:0004497">
    <property type="term" value="F:monooxygenase activity"/>
    <property type="evidence" value="ECO:0000318"/>
    <property type="project" value="GO_Central"/>
</dbReference>
<comment type="subcellular location">
    <subcellularLocation>
        <location evidence="1">Membrane</location>
        <topology evidence="1">Single-pass membrane protein</topology>
    </subcellularLocation>
</comment>
<dbReference type="PROSITE" id="PS00086">
    <property type="entry name" value="CYTOCHROME_P450"/>
    <property type="match status" value="1"/>
</dbReference>
<dbReference type="PRINTS" id="PR00463">
    <property type="entry name" value="EP450I"/>
</dbReference>
<dbReference type="PANTHER" id="PTHR24282">
    <property type="entry name" value="CYTOCHROME P450 FAMILY MEMBER"/>
    <property type="match status" value="1"/>
</dbReference>
<dbReference type="EMBL" id="CM007652">
    <property type="protein sequence ID" value="ONI22296.1"/>
    <property type="molecule type" value="Genomic_DNA"/>
</dbReference>
<evidence type="ECO:0000313" key="14">
    <source>
        <dbReference type="EMBL" id="ONI22296.1"/>
    </source>
</evidence>
<keyword evidence="6 13" id="KW-1133">Transmembrane helix</keyword>
<dbReference type="PANTHER" id="PTHR24282:SF26">
    <property type="entry name" value="CYTOCHROME P450"/>
    <property type="match status" value="1"/>
</dbReference>
<evidence type="ECO:0000256" key="10">
    <source>
        <dbReference type="ARBA" id="ARBA00023136"/>
    </source>
</evidence>
<evidence type="ECO:0000256" key="7">
    <source>
        <dbReference type="ARBA" id="ARBA00023002"/>
    </source>
</evidence>
<dbReference type="GO" id="GO:0016705">
    <property type="term" value="F:oxidoreductase activity, acting on paired donors, with incorporation or reduction of molecular oxygen"/>
    <property type="evidence" value="ECO:0007669"/>
    <property type="project" value="InterPro"/>
</dbReference>
<protein>
    <recommendedName>
        <fullName evidence="16">Cytochrome P450</fullName>
    </recommendedName>
</protein>
<name>A0A251QEM2_PRUPE</name>
<dbReference type="InterPro" id="IPR017972">
    <property type="entry name" value="Cyt_P450_CS"/>
</dbReference>
<dbReference type="InterPro" id="IPR001128">
    <property type="entry name" value="Cyt_P450"/>
</dbReference>
<keyword evidence="5 11" id="KW-0479">Metal-binding</keyword>
<evidence type="ECO:0000256" key="3">
    <source>
        <dbReference type="ARBA" id="ARBA00022617"/>
    </source>
</evidence>
<dbReference type="InterPro" id="IPR050665">
    <property type="entry name" value="Cytochrome_P450_Monooxygen"/>
</dbReference>
<dbReference type="GO" id="GO:0016020">
    <property type="term" value="C:membrane"/>
    <property type="evidence" value="ECO:0007669"/>
    <property type="project" value="UniProtKB-SubCell"/>
</dbReference>
<evidence type="ECO:0000256" key="5">
    <source>
        <dbReference type="ARBA" id="ARBA00022723"/>
    </source>
</evidence>
<dbReference type="Proteomes" id="UP000006882">
    <property type="component" value="Chromosome G2"/>
</dbReference>
<keyword evidence="4 13" id="KW-0812">Transmembrane</keyword>
<reference evidence="14 15" key="1">
    <citation type="journal article" date="2013" name="Nat. Genet.">
        <title>The high-quality draft genome of peach (Prunus persica) identifies unique patterns of genetic diversity, domestication and genome evolution.</title>
        <authorList>
            <consortium name="International Peach Genome Initiative"/>
            <person name="Verde I."/>
            <person name="Abbott A.G."/>
            <person name="Scalabrin S."/>
            <person name="Jung S."/>
            <person name="Shu S."/>
            <person name="Marroni F."/>
            <person name="Zhebentyayeva T."/>
            <person name="Dettori M.T."/>
            <person name="Grimwood J."/>
            <person name="Cattonaro F."/>
            <person name="Zuccolo A."/>
            <person name="Rossini L."/>
            <person name="Jenkins J."/>
            <person name="Vendramin E."/>
            <person name="Meisel L.A."/>
            <person name="Decroocq V."/>
            <person name="Sosinski B."/>
            <person name="Prochnik S."/>
            <person name="Mitros T."/>
            <person name="Policriti A."/>
            <person name="Cipriani G."/>
            <person name="Dondini L."/>
            <person name="Ficklin S."/>
            <person name="Goodstein D.M."/>
            <person name="Xuan P."/>
            <person name="Del Fabbro C."/>
            <person name="Aramini V."/>
            <person name="Copetti D."/>
            <person name="Gonzalez S."/>
            <person name="Horner D.S."/>
            <person name="Falchi R."/>
            <person name="Lucas S."/>
            <person name="Mica E."/>
            <person name="Maldonado J."/>
            <person name="Lazzari B."/>
            <person name="Bielenberg D."/>
            <person name="Pirona R."/>
            <person name="Miculan M."/>
            <person name="Barakat A."/>
            <person name="Testolin R."/>
            <person name="Stella A."/>
            <person name="Tartarini S."/>
            <person name="Tonutti P."/>
            <person name="Arus P."/>
            <person name="Orellana A."/>
            <person name="Wells C."/>
            <person name="Main D."/>
            <person name="Vizzotto G."/>
            <person name="Silva H."/>
            <person name="Salamini F."/>
            <person name="Schmutz J."/>
            <person name="Morgante M."/>
            <person name="Rokhsar D.S."/>
        </authorList>
    </citation>
    <scope>NUCLEOTIDE SEQUENCE [LARGE SCALE GENOMIC DNA]</scope>
    <source>
        <strain evidence="15">cv. Nemared</strain>
    </source>
</reference>
<comment type="similarity">
    <text evidence="2 12">Belongs to the cytochrome P450 family.</text>
</comment>
<keyword evidence="3 11" id="KW-0349">Heme</keyword>
<feature type="transmembrane region" description="Helical" evidence="13">
    <location>
        <begin position="6"/>
        <end position="27"/>
    </location>
</feature>
<dbReference type="SUPFAM" id="SSF48264">
    <property type="entry name" value="Cytochrome P450"/>
    <property type="match status" value="1"/>
</dbReference>
<evidence type="ECO:0000256" key="13">
    <source>
        <dbReference type="SAM" id="Phobius"/>
    </source>
</evidence>
<evidence type="ECO:0000256" key="2">
    <source>
        <dbReference type="ARBA" id="ARBA00010617"/>
    </source>
</evidence>
<dbReference type="PRINTS" id="PR00385">
    <property type="entry name" value="P450"/>
</dbReference>
<evidence type="ECO:0000256" key="4">
    <source>
        <dbReference type="ARBA" id="ARBA00022692"/>
    </source>
</evidence>
<keyword evidence="10 13" id="KW-0472">Membrane</keyword>
<comment type="cofactor">
    <cofactor evidence="11">
        <name>heme</name>
        <dbReference type="ChEBI" id="CHEBI:30413"/>
    </cofactor>
</comment>
<dbReference type="InterPro" id="IPR036396">
    <property type="entry name" value="Cyt_P450_sf"/>
</dbReference>
<evidence type="ECO:0008006" key="16">
    <source>
        <dbReference type="Google" id="ProtNLM"/>
    </source>
</evidence>
<proteinExistence type="inferred from homology"/>
<feature type="binding site" description="axial binding residue" evidence="11">
    <location>
        <position position="464"/>
    </location>
    <ligand>
        <name>heme</name>
        <dbReference type="ChEBI" id="CHEBI:30413"/>
    </ligand>
    <ligandPart>
        <name>Fe</name>
        <dbReference type="ChEBI" id="CHEBI:18248"/>
    </ligandPart>
</feature>
<dbReference type="GO" id="GO:0005506">
    <property type="term" value="F:iron ion binding"/>
    <property type="evidence" value="ECO:0007669"/>
    <property type="project" value="InterPro"/>
</dbReference>
<dbReference type="SMR" id="A0A251QEM2"/>
<keyword evidence="7 12" id="KW-0560">Oxidoreductase</keyword>
<dbReference type="OrthoDB" id="1470350at2759"/>
<evidence type="ECO:0000256" key="6">
    <source>
        <dbReference type="ARBA" id="ARBA00022989"/>
    </source>
</evidence>
<evidence type="ECO:0000256" key="11">
    <source>
        <dbReference type="PIRSR" id="PIRSR602401-1"/>
    </source>
</evidence>
<evidence type="ECO:0000256" key="8">
    <source>
        <dbReference type="ARBA" id="ARBA00023004"/>
    </source>
</evidence>
<evidence type="ECO:0000256" key="12">
    <source>
        <dbReference type="RuleBase" id="RU000461"/>
    </source>
</evidence>
<dbReference type="GO" id="GO:0020037">
    <property type="term" value="F:heme binding"/>
    <property type="evidence" value="ECO:0007669"/>
    <property type="project" value="InterPro"/>
</dbReference>
<keyword evidence="8 11" id="KW-0408">Iron</keyword>
<dbReference type="Pfam" id="PF00067">
    <property type="entry name" value="p450"/>
    <property type="match status" value="1"/>
</dbReference>
<accession>A0A251QEM2</accession>
<dbReference type="STRING" id="3760.A0A251QEM2"/>
<keyword evidence="9 12" id="KW-0503">Monooxygenase</keyword>
<dbReference type="eggNOG" id="KOG0157">
    <property type="taxonomic scope" value="Eukaryota"/>
</dbReference>
<gene>
    <name evidence="14" type="ORF">PRUPE_2G119700</name>
</gene>